<evidence type="ECO:0000256" key="2">
    <source>
        <dbReference type="ARBA" id="ARBA00022448"/>
    </source>
</evidence>
<comment type="subcellular location">
    <subcellularLocation>
        <location evidence="1">Cell membrane</location>
        <topology evidence="1">Multi-pass membrane protein</topology>
    </subcellularLocation>
</comment>
<accession>A0A368P3Z1</accession>
<dbReference type="EMBL" id="QUSG01000002">
    <property type="protein sequence ID" value="KAA3530208.1"/>
    <property type="molecule type" value="Genomic_DNA"/>
</dbReference>
<dbReference type="PANTHER" id="PTHR30509:SF9">
    <property type="entry name" value="MULTIDRUG RESISTANCE PROTEIN MDTO"/>
    <property type="match status" value="1"/>
</dbReference>
<feature type="transmembrane region" description="Helical" evidence="8">
    <location>
        <begin position="388"/>
        <end position="404"/>
    </location>
</feature>
<evidence type="ECO:0000256" key="6">
    <source>
        <dbReference type="ARBA" id="ARBA00023136"/>
    </source>
</evidence>
<feature type="transmembrane region" description="Helical" evidence="8">
    <location>
        <begin position="362"/>
        <end position="382"/>
    </location>
</feature>
<keyword evidence="2" id="KW-0813">Transport</keyword>
<dbReference type="RefSeq" id="WP_060717476.1">
    <property type="nucleotide sequence ID" value="NZ_CP055266.1"/>
</dbReference>
<evidence type="ECO:0000256" key="3">
    <source>
        <dbReference type="ARBA" id="ARBA00022475"/>
    </source>
</evidence>
<dbReference type="GO" id="GO:0022857">
    <property type="term" value="F:transmembrane transporter activity"/>
    <property type="evidence" value="ECO:0007669"/>
    <property type="project" value="InterPro"/>
</dbReference>
<feature type="transmembrane region" description="Helical" evidence="8">
    <location>
        <begin position="83"/>
        <end position="101"/>
    </location>
</feature>
<feature type="transmembrane region" description="Helical" evidence="8">
    <location>
        <begin position="500"/>
        <end position="521"/>
    </location>
</feature>
<evidence type="ECO:0000256" key="7">
    <source>
        <dbReference type="SAM" id="MobiDB-lite"/>
    </source>
</evidence>
<keyword evidence="5 8" id="KW-1133">Transmembrane helix</keyword>
<keyword evidence="4 8" id="KW-0812">Transmembrane</keyword>
<dbReference type="Proteomes" id="UP000436911">
    <property type="component" value="Unassembled WGS sequence"/>
</dbReference>
<evidence type="ECO:0000256" key="8">
    <source>
        <dbReference type="SAM" id="Phobius"/>
    </source>
</evidence>
<dbReference type="GO" id="GO:0005886">
    <property type="term" value="C:plasma membrane"/>
    <property type="evidence" value="ECO:0007669"/>
    <property type="project" value="UniProtKB-SubCell"/>
</dbReference>
<name>A0A368P3Z1_AGRVI</name>
<dbReference type="Pfam" id="PF04632">
    <property type="entry name" value="FUSC"/>
    <property type="match status" value="1"/>
</dbReference>
<comment type="caution">
    <text evidence="9">The sequence shown here is derived from an EMBL/GenBank/DDBJ whole genome shotgun (WGS) entry which is preliminary data.</text>
</comment>
<evidence type="ECO:0000256" key="4">
    <source>
        <dbReference type="ARBA" id="ARBA00022692"/>
    </source>
</evidence>
<feature type="transmembrane region" description="Helical" evidence="8">
    <location>
        <begin position="15"/>
        <end position="44"/>
    </location>
</feature>
<protein>
    <submittedName>
        <fullName evidence="9">FUSC family protein</fullName>
    </submittedName>
</protein>
<evidence type="ECO:0000313" key="9">
    <source>
        <dbReference type="EMBL" id="KAA3530208.1"/>
    </source>
</evidence>
<dbReference type="OrthoDB" id="9807111at2"/>
<organism evidence="9 10">
    <name type="scientific">Agrobacterium vitis</name>
    <name type="common">Rhizobium vitis</name>
    <dbReference type="NCBI Taxonomy" id="373"/>
    <lineage>
        <taxon>Bacteria</taxon>
        <taxon>Pseudomonadati</taxon>
        <taxon>Pseudomonadota</taxon>
        <taxon>Alphaproteobacteria</taxon>
        <taxon>Hyphomicrobiales</taxon>
        <taxon>Rhizobiaceae</taxon>
        <taxon>Rhizobium/Agrobacterium group</taxon>
        <taxon>Agrobacterium</taxon>
    </lineage>
</organism>
<feature type="region of interest" description="Disordered" evidence="7">
    <location>
        <begin position="667"/>
        <end position="691"/>
    </location>
</feature>
<dbReference type="GeneID" id="60680814"/>
<evidence type="ECO:0000256" key="1">
    <source>
        <dbReference type="ARBA" id="ARBA00004651"/>
    </source>
</evidence>
<keyword evidence="6 8" id="KW-0472">Membrane</keyword>
<keyword evidence="3" id="KW-1003">Cell membrane</keyword>
<feature type="compositionally biased region" description="Polar residues" evidence="7">
    <location>
        <begin position="673"/>
        <end position="682"/>
    </location>
</feature>
<proteinExistence type="predicted"/>
<reference evidence="9 10" key="1">
    <citation type="submission" date="2018-08" db="EMBL/GenBank/DDBJ databases">
        <title>Genome sequencing of Agrobacterium vitis strain ICMP 10754.</title>
        <authorList>
            <person name="Visnovsky S.B."/>
            <person name="Pitman A.R."/>
        </authorList>
    </citation>
    <scope>NUCLEOTIDE SEQUENCE [LARGE SCALE GENOMIC DNA]</scope>
    <source>
        <strain evidence="9 10">ICMP 10754</strain>
    </source>
</reference>
<feature type="transmembrane region" description="Helical" evidence="8">
    <location>
        <begin position="56"/>
        <end position="77"/>
    </location>
</feature>
<evidence type="ECO:0000313" key="10">
    <source>
        <dbReference type="Proteomes" id="UP000436911"/>
    </source>
</evidence>
<gene>
    <name evidence="9" type="ORF">DXT89_05610</name>
</gene>
<evidence type="ECO:0000256" key="5">
    <source>
        <dbReference type="ARBA" id="ARBA00022989"/>
    </source>
</evidence>
<dbReference type="AlphaFoldDB" id="A0A368P3Z1"/>
<sequence>MVAPTWRDWVFSGKAFAAAMLALYLALMFDLSRPYWAVSAVYIVSNPFAGATKSKALYRVLGTLLGASAAVLFVPVFVNAPELLSLVVALWTGTLLFLSMLDRSARAYVFMLAGYTLPLIALPSVSDPGGVFDVALARSEEITLGILCATLVNQVVFPSSIGRLFSDRINVWLADAGAWAEDILRGEGATPSTPLKRQQLASDVSSLDLMISQLSYDPGTKDVVGQARELRGRLLMLLPVFSSLADRLHAVKQQSGLDDTLIALLNDVADWFKLGGGVETEKAGANLLARIDALQKQDKPGSWDDLVMSSLLTRLKDVVELWQDCLTLRDHIASGGHAAETVPLLHTRRILAGSRHFDHALLAMKVAVVVVGILLACAFWIASGWSQGASFVSMVAVSCSFFAAQDRPAPMIRKMLIWTALSIVVAFVYLFAILPAVTSFEMLVLTLAPMFLFIGLKMSNPQMGMFFMLLAVNSATLIAIQDQYSADLTSFANGGLATLLGLGFAQLWVTVAQPFGAELAARRLMKSGWRDLADTASGSRSGDVGRLSSRSLDRLGQLVPRLAALNVRDLGDVDGFADVRLGFNVVTLQQQRSSLGQDSGTLISQVLAGIADHYRRRLKTGGAGPAQPQLQETIDRALETIMRNEGDGGRRVTDALVGLRRVLFGQSPPPSLSPQVGGSQSGPHPLSFAAE</sequence>
<feature type="transmembrane region" description="Helical" evidence="8">
    <location>
        <begin position="463"/>
        <end position="480"/>
    </location>
</feature>
<dbReference type="PANTHER" id="PTHR30509">
    <property type="entry name" value="P-HYDROXYBENZOIC ACID EFFLUX PUMP SUBUNIT-RELATED"/>
    <property type="match status" value="1"/>
</dbReference>
<dbReference type="InterPro" id="IPR006726">
    <property type="entry name" value="PHBA_efflux_AaeB/fusaric-R"/>
</dbReference>
<feature type="transmembrane region" description="Helical" evidence="8">
    <location>
        <begin position="416"/>
        <end position="434"/>
    </location>
</feature>